<dbReference type="SMR" id="A0A482WY72"/>
<dbReference type="InterPro" id="IPR016719">
    <property type="entry name" value="CAMLG"/>
</dbReference>
<comment type="caution">
    <text evidence="2">The sequence shown here is derived from an EMBL/GenBank/DDBJ whole genome shotgun (WGS) entry which is preliminary data.</text>
</comment>
<dbReference type="GO" id="GO:0071816">
    <property type="term" value="P:tail-anchored membrane protein insertion into ER membrane"/>
    <property type="evidence" value="ECO:0007669"/>
    <property type="project" value="TreeGrafter"/>
</dbReference>
<evidence type="ECO:0000256" key="1">
    <source>
        <dbReference type="SAM" id="Phobius"/>
    </source>
</evidence>
<dbReference type="PANTHER" id="PTHR15026">
    <property type="entry name" value="CALCIUM-SIGNAL MODULATING CYCLOPHILIN LIGAND CAML"/>
    <property type="match status" value="1"/>
</dbReference>
<dbReference type="EMBL" id="QKKF02022802">
    <property type="protein sequence ID" value="RZF38216.1"/>
    <property type="molecule type" value="Genomic_DNA"/>
</dbReference>
<proteinExistence type="predicted"/>
<dbReference type="Proteomes" id="UP000291343">
    <property type="component" value="Unassembled WGS sequence"/>
</dbReference>
<protein>
    <recommendedName>
        <fullName evidence="4">Calcium signal-modulating cyclophilin ligand</fullName>
    </recommendedName>
</protein>
<name>A0A482WY72_LAOST</name>
<keyword evidence="3" id="KW-1185">Reference proteome</keyword>
<gene>
    <name evidence="2" type="ORF">LSTR_LSTR005577</name>
</gene>
<evidence type="ECO:0008006" key="4">
    <source>
        <dbReference type="Google" id="ProtNLM"/>
    </source>
</evidence>
<sequence length="224" mass="24888">MSVDAVAARREARRRKILENSSNRLTKILGQSDASLTDGSGNDIPASFITRSSDPQPCNGLAFHEEPSIIPNGTNTQNNFTNFLTEELLPRTQGIGAQESASKEHSNRSDNKTWWIIFHILFGLVIRLMFEFNLGVLFADSLCMPFVTMLVAKYVSNPDLIGGAHDASGQGLIKLALMMCGIRQTALDKIFLCQSLLTKVVFDFSLYFFSFTLTHELLSIFSSR</sequence>
<keyword evidence="1" id="KW-0472">Membrane</keyword>
<keyword evidence="1" id="KW-0812">Transmembrane</keyword>
<feature type="transmembrane region" description="Helical" evidence="1">
    <location>
        <begin position="113"/>
        <end position="130"/>
    </location>
</feature>
<dbReference type="GO" id="GO:0043529">
    <property type="term" value="C:GET complex"/>
    <property type="evidence" value="ECO:0007669"/>
    <property type="project" value="TreeGrafter"/>
</dbReference>
<accession>A0A482WY72</accession>
<dbReference type="InParanoid" id="A0A482WY72"/>
<reference evidence="2 3" key="1">
    <citation type="journal article" date="2017" name="Gigascience">
        <title>Genome sequence of the small brown planthopper, Laodelphax striatellus.</title>
        <authorList>
            <person name="Zhu J."/>
            <person name="Jiang F."/>
            <person name="Wang X."/>
            <person name="Yang P."/>
            <person name="Bao Y."/>
            <person name="Zhao W."/>
            <person name="Wang W."/>
            <person name="Lu H."/>
            <person name="Wang Q."/>
            <person name="Cui N."/>
            <person name="Li J."/>
            <person name="Chen X."/>
            <person name="Luo L."/>
            <person name="Yu J."/>
            <person name="Kang L."/>
            <person name="Cui F."/>
        </authorList>
    </citation>
    <scope>NUCLEOTIDE SEQUENCE [LARGE SCALE GENOMIC DNA]</scope>
    <source>
        <strain evidence="2">Lst14</strain>
    </source>
</reference>
<keyword evidence="1" id="KW-1133">Transmembrane helix</keyword>
<evidence type="ECO:0000313" key="2">
    <source>
        <dbReference type="EMBL" id="RZF38216.1"/>
    </source>
</evidence>
<evidence type="ECO:0000313" key="3">
    <source>
        <dbReference type="Proteomes" id="UP000291343"/>
    </source>
</evidence>
<dbReference type="PANTHER" id="PTHR15026:SF0">
    <property type="entry name" value="GUIDED ENTRY OF TAIL-ANCHORED PROTEINS FACTOR CAMLG"/>
    <property type="match status" value="1"/>
</dbReference>
<organism evidence="2 3">
    <name type="scientific">Laodelphax striatellus</name>
    <name type="common">Small brown planthopper</name>
    <name type="synonym">Delphax striatella</name>
    <dbReference type="NCBI Taxonomy" id="195883"/>
    <lineage>
        <taxon>Eukaryota</taxon>
        <taxon>Metazoa</taxon>
        <taxon>Ecdysozoa</taxon>
        <taxon>Arthropoda</taxon>
        <taxon>Hexapoda</taxon>
        <taxon>Insecta</taxon>
        <taxon>Pterygota</taxon>
        <taxon>Neoptera</taxon>
        <taxon>Paraneoptera</taxon>
        <taxon>Hemiptera</taxon>
        <taxon>Auchenorrhyncha</taxon>
        <taxon>Fulgoroidea</taxon>
        <taxon>Delphacidae</taxon>
        <taxon>Criomorphinae</taxon>
        <taxon>Laodelphax</taxon>
    </lineage>
</organism>
<dbReference type="AlphaFoldDB" id="A0A482WY72"/>
<dbReference type="OrthoDB" id="9895378at2759"/>